<dbReference type="InterPro" id="IPR044076">
    <property type="entry name" value="Ribosomal_P2"/>
</dbReference>
<evidence type="ECO:0000256" key="1">
    <source>
        <dbReference type="ARBA" id="ARBA00003362"/>
    </source>
</evidence>
<protein>
    <submittedName>
        <fullName evidence="2">Uncharacterized protein</fullName>
    </submittedName>
</protein>
<dbReference type="Proteomes" id="UP000604825">
    <property type="component" value="Unassembled WGS sequence"/>
</dbReference>
<sequence length="94" mass="9982">MEDHLNLLFAFMEGKDITRLIATGWEQLAYACSGAADAVVTAAAAAATKGEEEAKKEEDEEDVGIVRRRTHAVAVSVALPSQAATALVRHTCVI</sequence>
<dbReference type="PANTHER" id="PTHR21141:SF38">
    <property type="entry name" value="OS08G0250300 PROTEIN"/>
    <property type="match status" value="1"/>
</dbReference>
<dbReference type="GO" id="GO:0022625">
    <property type="term" value="C:cytosolic large ribosomal subunit"/>
    <property type="evidence" value="ECO:0007669"/>
    <property type="project" value="InterPro"/>
</dbReference>
<comment type="caution">
    <text evidence="2">The sequence shown here is derived from an EMBL/GenBank/DDBJ whole genome shotgun (WGS) entry which is preliminary data.</text>
</comment>
<comment type="function">
    <text evidence="1">Plays an important role in the elongation step of protein synthesis.</text>
</comment>
<dbReference type="EMBL" id="CAJGYO010000018">
    <property type="protein sequence ID" value="CAD6335843.1"/>
    <property type="molecule type" value="Genomic_DNA"/>
</dbReference>
<dbReference type="AlphaFoldDB" id="A0A811S4C3"/>
<accession>A0A811S4C3</accession>
<evidence type="ECO:0000313" key="3">
    <source>
        <dbReference type="Proteomes" id="UP000604825"/>
    </source>
</evidence>
<dbReference type="Pfam" id="PF00428">
    <property type="entry name" value="Ribosomal_60s"/>
    <property type="match status" value="1"/>
</dbReference>
<organism evidence="2 3">
    <name type="scientific">Miscanthus lutarioriparius</name>
    <dbReference type="NCBI Taxonomy" id="422564"/>
    <lineage>
        <taxon>Eukaryota</taxon>
        <taxon>Viridiplantae</taxon>
        <taxon>Streptophyta</taxon>
        <taxon>Embryophyta</taxon>
        <taxon>Tracheophyta</taxon>
        <taxon>Spermatophyta</taxon>
        <taxon>Magnoliopsida</taxon>
        <taxon>Liliopsida</taxon>
        <taxon>Poales</taxon>
        <taxon>Poaceae</taxon>
        <taxon>PACMAD clade</taxon>
        <taxon>Panicoideae</taxon>
        <taxon>Andropogonodae</taxon>
        <taxon>Andropogoneae</taxon>
        <taxon>Saccharinae</taxon>
        <taxon>Miscanthus</taxon>
    </lineage>
</organism>
<dbReference type="GO" id="GO:0003735">
    <property type="term" value="F:structural constituent of ribosome"/>
    <property type="evidence" value="ECO:0007669"/>
    <property type="project" value="InterPro"/>
</dbReference>
<evidence type="ECO:0000313" key="2">
    <source>
        <dbReference type="EMBL" id="CAD6335843.1"/>
    </source>
</evidence>
<keyword evidence="3" id="KW-1185">Reference proteome</keyword>
<gene>
    <name evidence="2" type="ORF">NCGR_LOCUS59941</name>
</gene>
<dbReference type="PANTHER" id="PTHR21141">
    <property type="entry name" value="60S ACIDIC RIBOSOMAL PROTEIN FAMILY MEMBER"/>
    <property type="match status" value="1"/>
</dbReference>
<proteinExistence type="predicted"/>
<name>A0A811S4C3_9POAL</name>
<dbReference type="GO" id="GO:0002182">
    <property type="term" value="P:cytoplasmic translational elongation"/>
    <property type="evidence" value="ECO:0007669"/>
    <property type="project" value="InterPro"/>
</dbReference>
<reference evidence="2" key="1">
    <citation type="submission" date="2020-10" db="EMBL/GenBank/DDBJ databases">
        <authorList>
            <person name="Han B."/>
            <person name="Lu T."/>
            <person name="Zhao Q."/>
            <person name="Huang X."/>
            <person name="Zhao Y."/>
        </authorList>
    </citation>
    <scope>NUCLEOTIDE SEQUENCE</scope>
</reference>